<dbReference type="InParanoid" id="T0QGN7"/>
<dbReference type="Gene3D" id="3.80.10.10">
    <property type="entry name" value="Ribonuclease Inhibitor"/>
    <property type="match status" value="1"/>
</dbReference>
<gene>
    <name evidence="3" type="ORF">SDRG_08581</name>
</gene>
<evidence type="ECO:0000256" key="1">
    <source>
        <dbReference type="ARBA" id="ARBA00022614"/>
    </source>
</evidence>
<dbReference type="InterPro" id="IPR032675">
    <property type="entry name" value="LRR_dom_sf"/>
</dbReference>
<organism evidence="3 4">
    <name type="scientific">Saprolegnia diclina (strain VS20)</name>
    <dbReference type="NCBI Taxonomy" id="1156394"/>
    <lineage>
        <taxon>Eukaryota</taxon>
        <taxon>Sar</taxon>
        <taxon>Stramenopiles</taxon>
        <taxon>Oomycota</taxon>
        <taxon>Saprolegniomycetes</taxon>
        <taxon>Saprolegniales</taxon>
        <taxon>Saprolegniaceae</taxon>
        <taxon>Saprolegnia</taxon>
    </lineage>
</organism>
<keyword evidence="1" id="KW-0433">Leucine-rich repeat</keyword>
<accession>T0QGN7</accession>
<dbReference type="RefSeq" id="XP_008612696.1">
    <property type="nucleotide sequence ID" value="XM_008614474.1"/>
</dbReference>
<evidence type="ECO:0000313" key="4">
    <source>
        <dbReference type="Proteomes" id="UP000030762"/>
    </source>
</evidence>
<dbReference type="InterPro" id="IPR003591">
    <property type="entry name" value="Leu-rich_rpt_typical-subtyp"/>
</dbReference>
<sequence length="227" mass="24924">MTSATETDVAADVGDRVAKCDKLTQGRELNLADLELQHVPPIVLGFSTLVKLNLRHNHLSSLPIDLVESVPLLEVLNVAENALTNLPPDIGGLPRLRQLFAQANRLRSLPLSLMSCSKLQELYVQHNAIRDVPDEFAHLTSLSVLSLAQNDLVYLPKSLNSLQNLKVVDLSGNAGLATAPELLRRLHEKNLVLHSKEKRRELITRALKVKTAVAAALKKQAREIAKG</sequence>
<dbReference type="VEuPathDB" id="FungiDB:SDRG_08581"/>
<dbReference type="GeneID" id="19949308"/>
<dbReference type="OMA" id="YVQHNAI"/>
<dbReference type="Pfam" id="PF13855">
    <property type="entry name" value="LRR_8"/>
    <property type="match status" value="2"/>
</dbReference>
<dbReference type="SMART" id="SM00369">
    <property type="entry name" value="LRR_TYP"/>
    <property type="match status" value="5"/>
</dbReference>
<keyword evidence="4" id="KW-1185">Reference proteome</keyword>
<dbReference type="eggNOG" id="KOG0619">
    <property type="taxonomic scope" value="Eukaryota"/>
</dbReference>
<dbReference type="Proteomes" id="UP000030762">
    <property type="component" value="Unassembled WGS sequence"/>
</dbReference>
<dbReference type="InterPro" id="IPR050216">
    <property type="entry name" value="LRR_domain-containing"/>
</dbReference>
<reference evidence="3 4" key="1">
    <citation type="submission" date="2012-04" db="EMBL/GenBank/DDBJ databases">
        <title>The Genome Sequence of Saprolegnia declina VS20.</title>
        <authorList>
            <consortium name="The Broad Institute Genome Sequencing Platform"/>
            <person name="Russ C."/>
            <person name="Nusbaum C."/>
            <person name="Tyler B."/>
            <person name="van West P."/>
            <person name="Dieguez-Uribeondo J."/>
            <person name="de Bruijn I."/>
            <person name="Tripathy S."/>
            <person name="Jiang R."/>
            <person name="Young S.K."/>
            <person name="Zeng Q."/>
            <person name="Gargeya S."/>
            <person name="Fitzgerald M."/>
            <person name="Haas B."/>
            <person name="Abouelleil A."/>
            <person name="Alvarado L."/>
            <person name="Arachchi H.M."/>
            <person name="Berlin A."/>
            <person name="Chapman S.B."/>
            <person name="Goldberg J."/>
            <person name="Griggs A."/>
            <person name="Gujja S."/>
            <person name="Hansen M."/>
            <person name="Howarth C."/>
            <person name="Imamovic A."/>
            <person name="Larimer J."/>
            <person name="McCowen C."/>
            <person name="Montmayeur A."/>
            <person name="Murphy C."/>
            <person name="Neiman D."/>
            <person name="Pearson M."/>
            <person name="Priest M."/>
            <person name="Roberts A."/>
            <person name="Saif S."/>
            <person name="Shea T."/>
            <person name="Sisk P."/>
            <person name="Sykes S."/>
            <person name="Wortman J."/>
            <person name="Nusbaum C."/>
            <person name="Birren B."/>
        </authorList>
    </citation>
    <scope>NUCLEOTIDE SEQUENCE [LARGE SCALE GENOMIC DNA]</scope>
    <source>
        <strain evidence="3 4">VS20</strain>
    </source>
</reference>
<proteinExistence type="predicted"/>
<dbReference type="EMBL" id="JH767157">
    <property type="protein sequence ID" value="EQC33901.1"/>
    <property type="molecule type" value="Genomic_DNA"/>
</dbReference>
<dbReference type="InterPro" id="IPR001611">
    <property type="entry name" value="Leu-rich_rpt"/>
</dbReference>
<dbReference type="STRING" id="1156394.T0QGN7"/>
<dbReference type="PANTHER" id="PTHR48051">
    <property type="match status" value="1"/>
</dbReference>
<dbReference type="SMART" id="SM00364">
    <property type="entry name" value="LRR_BAC"/>
    <property type="match status" value="4"/>
</dbReference>
<evidence type="ECO:0000313" key="3">
    <source>
        <dbReference type="EMBL" id="EQC33901.1"/>
    </source>
</evidence>
<dbReference type="OrthoDB" id="1668230at2759"/>
<name>T0QGN7_SAPDV</name>
<dbReference type="PROSITE" id="PS51450">
    <property type="entry name" value="LRR"/>
    <property type="match status" value="1"/>
</dbReference>
<keyword evidence="2" id="KW-0677">Repeat</keyword>
<dbReference type="AlphaFoldDB" id="T0QGN7"/>
<dbReference type="PANTHER" id="PTHR48051:SF1">
    <property type="entry name" value="RAS SUPPRESSOR PROTEIN 1"/>
    <property type="match status" value="1"/>
</dbReference>
<dbReference type="GO" id="GO:0005737">
    <property type="term" value="C:cytoplasm"/>
    <property type="evidence" value="ECO:0007669"/>
    <property type="project" value="TreeGrafter"/>
</dbReference>
<evidence type="ECO:0000256" key="2">
    <source>
        <dbReference type="ARBA" id="ARBA00022737"/>
    </source>
</evidence>
<dbReference type="SUPFAM" id="SSF52058">
    <property type="entry name" value="L domain-like"/>
    <property type="match status" value="1"/>
</dbReference>
<protein>
    <submittedName>
        <fullName evidence="3">Uncharacterized protein</fullName>
    </submittedName>
</protein>